<dbReference type="Pfam" id="PF03801">
    <property type="entry name" value="Ndc80_HEC"/>
    <property type="match status" value="1"/>
</dbReference>
<dbReference type="HOGENOM" id="CLU_012583_1_1_1"/>
<comment type="similarity">
    <text evidence="1 10">Belongs to the NDC80/HEC1 family.</text>
</comment>
<sequence>MQFPPDPHSARSGIPVPSTVKRPSSNQRMSLAGPALRVPQPTPMRGPGTNPRQSMMRSQNATSLLSSTYRTPSHSGGTRSSLWPGATSSLIQTVKDPRPLRDKQYQAKMRQDIIFYLQGSYSEISKETLKNVRREDYIKIFLILVEKLDPGFKGIDPGRFTDEFVPTLEALRYPYAHQIDIKGLAAPGSMHSWPHLLGVLHWLVELCKLREDYVMSSHPTLQDPSRVPDEFDDAHDHCALGFDYYQSAYAAWLDMNDDFEKYNKPALEERYAKKNESVQEELERQKDLLAKVSAEFDKMSSSEPPVVKLNKENEVLTTDSEKFLNILQQYEVRKKKLIDTIAYEKAELATGNSRLEQLKIEHERLSDIVKSQNLTPEEIIKMNTDHETLQRNLEDLRQKLSETHRIVMSLEVTVTNRAAAAEEAVDGYTNFLTALGLFPPLPHPWQEIDLSLELNTAASNPQQLLIGADIRKVIKPTLNAIAESKRSERASLETERIRFDNDLDQLNLECENLEEEIMETEKKVASLNEQADDLRDAAQQDALLASNEASRLDRDISQAKTAAIANGMHVKSHLQTLQLSYQEQVEKAARLKEDTIRAILKSSHDIAIFKEEVSKHLGELREFADGA</sequence>
<feature type="coiled-coil region" evidence="11">
    <location>
        <begin position="379"/>
        <end position="406"/>
    </location>
</feature>
<dbReference type="GO" id="GO:0031262">
    <property type="term" value="C:Ndc80 complex"/>
    <property type="evidence" value="ECO:0007669"/>
    <property type="project" value="UniProtKB-UniRule"/>
</dbReference>
<dbReference type="Proteomes" id="UP000054549">
    <property type="component" value="Unassembled WGS sequence"/>
</dbReference>
<organism evidence="14 15">
    <name type="scientific">Amanita muscaria (strain Koide BX008)</name>
    <dbReference type="NCBI Taxonomy" id="946122"/>
    <lineage>
        <taxon>Eukaryota</taxon>
        <taxon>Fungi</taxon>
        <taxon>Dikarya</taxon>
        <taxon>Basidiomycota</taxon>
        <taxon>Agaricomycotina</taxon>
        <taxon>Agaricomycetes</taxon>
        <taxon>Agaricomycetidae</taxon>
        <taxon>Agaricales</taxon>
        <taxon>Pluteineae</taxon>
        <taxon>Amanitaceae</taxon>
        <taxon>Amanita</taxon>
    </lineage>
</organism>
<accession>A0A0C2WNM9</accession>
<keyword evidence="8 10" id="KW-0131">Cell cycle</keyword>
<evidence type="ECO:0000256" key="4">
    <source>
        <dbReference type="ARBA" id="ARBA00022776"/>
    </source>
</evidence>
<evidence type="ECO:0000256" key="9">
    <source>
        <dbReference type="ARBA" id="ARBA00023328"/>
    </source>
</evidence>
<dbReference type="PANTHER" id="PTHR10643:SF2">
    <property type="entry name" value="KINETOCHORE PROTEIN NDC80 HOMOLOG"/>
    <property type="match status" value="1"/>
</dbReference>
<evidence type="ECO:0000259" key="13">
    <source>
        <dbReference type="Pfam" id="PF03801"/>
    </source>
</evidence>
<comment type="subunit">
    <text evidence="10">Component of the NDC80 complex.</text>
</comment>
<dbReference type="OrthoDB" id="7459479at2759"/>
<name>A0A0C2WNM9_AMAMK</name>
<evidence type="ECO:0000256" key="2">
    <source>
        <dbReference type="ARBA" id="ARBA00022454"/>
    </source>
</evidence>
<reference evidence="14 15" key="1">
    <citation type="submission" date="2014-04" db="EMBL/GenBank/DDBJ databases">
        <title>Evolutionary Origins and Diversification of the Mycorrhizal Mutualists.</title>
        <authorList>
            <consortium name="DOE Joint Genome Institute"/>
            <consortium name="Mycorrhizal Genomics Consortium"/>
            <person name="Kohler A."/>
            <person name="Kuo A."/>
            <person name="Nagy L.G."/>
            <person name="Floudas D."/>
            <person name="Copeland A."/>
            <person name="Barry K.W."/>
            <person name="Cichocki N."/>
            <person name="Veneault-Fourrey C."/>
            <person name="LaButti K."/>
            <person name="Lindquist E.A."/>
            <person name="Lipzen A."/>
            <person name="Lundell T."/>
            <person name="Morin E."/>
            <person name="Murat C."/>
            <person name="Riley R."/>
            <person name="Ohm R."/>
            <person name="Sun H."/>
            <person name="Tunlid A."/>
            <person name="Henrissat B."/>
            <person name="Grigoriev I.V."/>
            <person name="Hibbett D.S."/>
            <person name="Martin F."/>
        </authorList>
    </citation>
    <scope>NUCLEOTIDE SEQUENCE [LARGE SCALE GENOMIC DNA]</scope>
    <source>
        <strain evidence="14 15">Koide BX008</strain>
    </source>
</reference>
<keyword evidence="15" id="KW-1185">Reference proteome</keyword>
<evidence type="ECO:0000256" key="11">
    <source>
        <dbReference type="SAM" id="Coils"/>
    </source>
</evidence>
<evidence type="ECO:0000256" key="6">
    <source>
        <dbReference type="ARBA" id="ARBA00023054"/>
    </source>
</evidence>
<dbReference type="AlphaFoldDB" id="A0A0C2WNM9"/>
<comment type="subcellular location">
    <subcellularLocation>
        <location evidence="10">Chromosome</location>
        <location evidence="10">Centromere</location>
        <location evidence="10">Kinetochore</location>
    </subcellularLocation>
    <subcellularLocation>
        <location evidence="10">Nucleus</location>
    </subcellularLocation>
</comment>
<keyword evidence="7 10" id="KW-0539">Nucleus</keyword>
<evidence type="ECO:0000256" key="7">
    <source>
        <dbReference type="ARBA" id="ARBA00023242"/>
    </source>
</evidence>
<dbReference type="Gene3D" id="1.10.418.30">
    <property type="entry name" value="Ncd80 complex, Ncd80 subunit"/>
    <property type="match status" value="1"/>
</dbReference>
<protein>
    <recommendedName>
        <fullName evidence="10">Kinetochore protein NDC80</fullName>
    </recommendedName>
</protein>
<gene>
    <name evidence="14" type="ORF">M378DRAFT_170731</name>
</gene>
<dbReference type="InterPro" id="IPR038273">
    <property type="entry name" value="Ndc80_sf"/>
</dbReference>
<dbReference type="GO" id="GO:0051315">
    <property type="term" value="P:attachment of mitotic spindle microtubules to kinetochore"/>
    <property type="evidence" value="ECO:0007669"/>
    <property type="project" value="UniProtKB-UniRule"/>
</dbReference>
<evidence type="ECO:0000313" key="15">
    <source>
        <dbReference type="Proteomes" id="UP000054549"/>
    </source>
</evidence>
<dbReference type="GO" id="GO:0005634">
    <property type="term" value="C:nucleus"/>
    <property type="evidence" value="ECO:0007669"/>
    <property type="project" value="UniProtKB-SubCell"/>
</dbReference>
<evidence type="ECO:0000256" key="5">
    <source>
        <dbReference type="ARBA" id="ARBA00022838"/>
    </source>
</evidence>
<feature type="domain" description="Kinetochore protein Ndc80 CH" evidence="13">
    <location>
        <begin position="87"/>
        <end position="211"/>
    </location>
</feature>
<keyword evidence="5 10" id="KW-0995">Kinetochore</keyword>
<dbReference type="InterPro" id="IPR055260">
    <property type="entry name" value="Ndc80_CH"/>
</dbReference>
<keyword evidence="6 11" id="KW-0175">Coiled coil</keyword>
<dbReference type="InParanoid" id="A0A0C2WNM9"/>
<feature type="compositionally biased region" description="Polar residues" evidence="12">
    <location>
        <begin position="50"/>
        <end position="84"/>
    </location>
</feature>
<dbReference type="InterPro" id="IPR005550">
    <property type="entry name" value="Kinetochore_Ndc80"/>
</dbReference>
<feature type="coiled-coil region" evidence="11">
    <location>
        <begin position="268"/>
        <end position="295"/>
    </location>
</feature>
<evidence type="ECO:0000256" key="12">
    <source>
        <dbReference type="SAM" id="MobiDB-lite"/>
    </source>
</evidence>
<evidence type="ECO:0000256" key="8">
    <source>
        <dbReference type="ARBA" id="ARBA00023306"/>
    </source>
</evidence>
<comment type="function">
    <text evidence="10">Acts as a component of the essential kinetochore-associated NDC80 complex, which is required for chromosome segregation and spindle checkpoint activity.</text>
</comment>
<dbReference type="EMBL" id="KN818341">
    <property type="protein sequence ID" value="KIL58306.1"/>
    <property type="molecule type" value="Genomic_DNA"/>
</dbReference>
<feature type="coiled-coil region" evidence="11">
    <location>
        <begin position="489"/>
        <end position="537"/>
    </location>
</feature>
<evidence type="ECO:0000256" key="10">
    <source>
        <dbReference type="RuleBase" id="RU368072"/>
    </source>
</evidence>
<keyword evidence="2 10" id="KW-0158">Chromosome</keyword>
<feature type="region of interest" description="Disordered" evidence="12">
    <location>
        <begin position="1"/>
        <end position="84"/>
    </location>
</feature>
<evidence type="ECO:0000256" key="1">
    <source>
        <dbReference type="ARBA" id="ARBA00007050"/>
    </source>
</evidence>
<evidence type="ECO:0000256" key="3">
    <source>
        <dbReference type="ARBA" id="ARBA00022618"/>
    </source>
</evidence>
<dbReference type="GO" id="GO:0051301">
    <property type="term" value="P:cell division"/>
    <property type="evidence" value="ECO:0007669"/>
    <property type="project" value="UniProtKB-UniRule"/>
</dbReference>
<dbReference type="STRING" id="946122.A0A0C2WNM9"/>
<dbReference type="FunCoup" id="A0A0C2WNM9">
    <property type="interactions" value="207"/>
</dbReference>
<evidence type="ECO:0000313" key="14">
    <source>
        <dbReference type="EMBL" id="KIL58306.1"/>
    </source>
</evidence>
<keyword evidence="9 10" id="KW-0137">Centromere</keyword>
<proteinExistence type="inferred from homology"/>
<dbReference type="PANTHER" id="PTHR10643">
    <property type="entry name" value="KINETOCHORE PROTEIN NDC80"/>
    <property type="match status" value="1"/>
</dbReference>
<keyword evidence="3 10" id="KW-0132">Cell division</keyword>
<keyword evidence="4 10" id="KW-0498">Mitosis</keyword>